<gene>
    <name evidence="2" type="ORF">FHS90_002964</name>
</gene>
<evidence type="ECO:0000313" key="3">
    <source>
        <dbReference type="Proteomes" id="UP000563094"/>
    </source>
</evidence>
<organism evidence="2 3">
    <name type="scientific">Rufibacter quisquiliarum</name>
    <dbReference type="NCBI Taxonomy" id="1549639"/>
    <lineage>
        <taxon>Bacteria</taxon>
        <taxon>Pseudomonadati</taxon>
        <taxon>Bacteroidota</taxon>
        <taxon>Cytophagia</taxon>
        <taxon>Cytophagales</taxon>
        <taxon>Hymenobacteraceae</taxon>
        <taxon>Rufibacter</taxon>
    </lineage>
</organism>
<reference evidence="2 3" key="1">
    <citation type="submission" date="2020-08" db="EMBL/GenBank/DDBJ databases">
        <title>Genomic Encyclopedia of Type Strains, Phase IV (KMG-IV): sequencing the most valuable type-strain genomes for metagenomic binning, comparative biology and taxonomic classification.</title>
        <authorList>
            <person name="Goeker M."/>
        </authorList>
    </citation>
    <scope>NUCLEOTIDE SEQUENCE [LARGE SCALE GENOMIC DNA]</scope>
    <source>
        <strain evidence="2 3">DSM 29854</strain>
    </source>
</reference>
<sequence>MESKPNLRKTYAVVLAALYGIVTLCIISEHHTLVSISYVFILPLLIGTIPVLFSTREQMLSFKSLILIPWGSIFLFVLLAFALKLEGIICLVIIVAPFILLGTLAAFVVQLVRQHYKGPKTPLYSSLLLPLIIMVAEQNMTPADAFHTVTTTLEVNAPQATVWQHVKHVKDVRPEEIQTHFIHLIHVPKPLHGYLDKEGADATRSISWDKGIQFRFDIQEWHEGEGFTYRVNLDGHSIPPNTLDEHVMVGGAFFDVVSGSYRIKALSPAKSLLTLTSTYRVTTTFNFYCIWWADFLMDDLHEMILEIIKARSEKAPHLSSRRLCAAG</sequence>
<feature type="transmembrane region" description="Helical" evidence="1">
    <location>
        <begin position="12"/>
        <end position="29"/>
    </location>
</feature>
<dbReference type="AlphaFoldDB" id="A0A839GUY9"/>
<dbReference type="EMBL" id="JACJIQ010000012">
    <property type="protein sequence ID" value="MBA9078238.1"/>
    <property type="molecule type" value="Genomic_DNA"/>
</dbReference>
<dbReference type="SUPFAM" id="SSF55961">
    <property type="entry name" value="Bet v1-like"/>
    <property type="match status" value="1"/>
</dbReference>
<keyword evidence="1" id="KW-0812">Transmembrane</keyword>
<protein>
    <submittedName>
        <fullName evidence="2">Uncharacterized protein</fullName>
    </submittedName>
</protein>
<feature type="transmembrane region" description="Helical" evidence="1">
    <location>
        <begin position="89"/>
        <end position="112"/>
    </location>
</feature>
<keyword evidence="3" id="KW-1185">Reference proteome</keyword>
<keyword evidence="1" id="KW-0472">Membrane</keyword>
<keyword evidence="1" id="KW-1133">Transmembrane helix</keyword>
<proteinExistence type="predicted"/>
<accession>A0A839GUY9</accession>
<evidence type="ECO:0000313" key="2">
    <source>
        <dbReference type="EMBL" id="MBA9078238.1"/>
    </source>
</evidence>
<dbReference type="CDD" id="cd07812">
    <property type="entry name" value="SRPBCC"/>
    <property type="match status" value="1"/>
</dbReference>
<evidence type="ECO:0000256" key="1">
    <source>
        <dbReference type="SAM" id="Phobius"/>
    </source>
</evidence>
<feature type="transmembrane region" description="Helical" evidence="1">
    <location>
        <begin position="35"/>
        <end position="53"/>
    </location>
</feature>
<dbReference type="Proteomes" id="UP000563094">
    <property type="component" value="Unassembled WGS sequence"/>
</dbReference>
<name>A0A839GUY9_9BACT</name>
<comment type="caution">
    <text evidence="2">The sequence shown here is derived from an EMBL/GenBank/DDBJ whole genome shotgun (WGS) entry which is preliminary data.</text>
</comment>
<dbReference type="RefSeq" id="WP_182513512.1">
    <property type="nucleotide sequence ID" value="NZ_JACJIQ010000012.1"/>
</dbReference>
<feature type="transmembrane region" description="Helical" evidence="1">
    <location>
        <begin position="65"/>
        <end position="83"/>
    </location>
</feature>